<reference evidence="5 6" key="1">
    <citation type="submission" date="2016-05" db="EMBL/GenBank/DDBJ databases">
        <title>Non-Contiguous Finished Genome Sequence of Streptomyces parvulus 2297 Integrated Site-Specifically with Actinophage R4.</title>
        <authorList>
            <person name="Nishizawa T."/>
            <person name="Miura T."/>
            <person name="Harada C."/>
            <person name="Guo Y."/>
            <person name="Narisawa K."/>
            <person name="Ohta H."/>
            <person name="Takahashi H."/>
            <person name="Shirai M."/>
        </authorList>
    </citation>
    <scope>NUCLEOTIDE SEQUENCE [LARGE SCALE GENOMIC DNA]</scope>
    <source>
        <strain evidence="5 6">2297</strain>
    </source>
</reference>
<accession>A0A191USC8</accession>
<dbReference type="EMBL" id="CP015866">
    <property type="protein sequence ID" value="ANJ05611.1"/>
    <property type="molecule type" value="Genomic_DNA"/>
</dbReference>
<comment type="pathway">
    <text evidence="1">Cofactor biosynthesis; adenosylcobalamin biosynthesis.</text>
</comment>
<name>A0A191USC8_9ACTN</name>
<proteinExistence type="predicted"/>
<dbReference type="PANTHER" id="PTHR36925">
    <property type="entry name" value="COBALT-PRECORRIN-6A REDUCTASE"/>
    <property type="match status" value="1"/>
</dbReference>
<evidence type="ECO:0000256" key="1">
    <source>
        <dbReference type="ARBA" id="ARBA00004953"/>
    </source>
</evidence>
<evidence type="ECO:0000256" key="2">
    <source>
        <dbReference type="ARBA" id="ARBA00022573"/>
    </source>
</evidence>
<protein>
    <submittedName>
        <fullName evidence="5">Cobalt-precorrin-6A reductase</fullName>
    </submittedName>
</protein>
<feature type="compositionally biased region" description="Basic and acidic residues" evidence="4">
    <location>
        <begin position="239"/>
        <end position="248"/>
    </location>
</feature>
<organism evidence="5 6">
    <name type="scientific">Streptomyces parvulus</name>
    <dbReference type="NCBI Taxonomy" id="146923"/>
    <lineage>
        <taxon>Bacteria</taxon>
        <taxon>Bacillati</taxon>
        <taxon>Actinomycetota</taxon>
        <taxon>Actinomycetes</taxon>
        <taxon>Kitasatosporales</taxon>
        <taxon>Streptomycetaceae</taxon>
        <taxon>Streptomyces</taxon>
    </lineage>
</organism>
<dbReference type="GO" id="GO:0016994">
    <property type="term" value="F:precorrin-6A reductase activity"/>
    <property type="evidence" value="ECO:0007669"/>
    <property type="project" value="InterPro"/>
</dbReference>
<evidence type="ECO:0000256" key="3">
    <source>
        <dbReference type="ARBA" id="ARBA00023002"/>
    </source>
</evidence>
<sequence>MHVLILGGTTEARRLAELLAAEALPGLRVTNSLAGRVAAPRTPPGEVRVGGFGGADGLAAWLGGHGVDLLVDATHPFAGTISFNAARAAERVRVPLLALRRPGWTPAAGDAWHDAGSLAEAARLIPGLGRRVFLTTGRTGLAAFAGLRDPWFLVRSVDAPEAPLPPRTEVLLDRGPFTLDGERELLRRHRIDVLVTKDSGGEATAPKLTAAREAGVPVIVVRRPPVPEGVPVVSGPGEAARRVREAHAGRRPPGAPHASG</sequence>
<dbReference type="KEGG" id="spav:Spa2297_00595"/>
<dbReference type="GeneID" id="91303361"/>
<dbReference type="RefSeq" id="WP_064725988.1">
    <property type="nucleotide sequence ID" value="NZ_BMRX01000015.1"/>
</dbReference>
<gene>
    <name evidence="5" type="ORF">Spa2297_00595</name>
</gene>
<dbReference type="NCBIfam" id="NF005968">
    <property type="entry name" value="PRK08057.1-2"/>
    <property type="match status" value="1"/>
</dbReference>
<dbReference type="Pfam" id="PF02571">
    <property type="entry name" value="CbiJ"/>
    <property type="match status" value="1"/>
</dbReference>
<dbReference type="NCBIfam" id="TIGR00715">
    <property type="entry name" value="precor6x_red"/>
    <property type="match status" value="1"/>
</dbReference>
<dbReference type="InterPro" id="IPR003723">
    <property type="entry name" value="Precorrin-6x_reduct"/>
</dbReference>
<evidence type="ECO:0000313" key="6">
    <source>
        <dbReference type="Proteomes" id="UP000078468"/>
    </source>
</evidence>
<dbReference type="AlphaFoldDB" id="A0A191USC8"/>
<dbReference type="PROSITE" id="PS51014">
    <property type="entry name" value="COBK_CBIJ"/>
    <property type="match status" value="1"/>
</dbReference>
<keyword evidence="2" id="KW-0169">Cobalamin biosynthesis</keyword>
<dbReference type="PANTHER" id="PTHR36925:SF1">
    <property type="entry name" value="COBALT-PRECORRIN-6A REDUCTASE"/>
    <property type="match status" value="1"/>
</dbReference>
<dbReference type="Proteomes" id="UP000078468">
    <property type="component" value="Chromosome"/>
</dbReference>
<evidence type="ECO:0000313" key="5">
    <source>
        <dbReference type="EMBL" id="ANJ05611.1"/>
    </source>
</evidence>
<feature type="region of interest" description="Disordered" evidence="4">
    <location>
        <begin position="231"/>
        <end position="260"/>
    </location>
</feature>
<dbReference type="GO" id="GO:0009236">
    <property type="term" value="P:cobalamin biosynthetic process"/>
    <property type="evidence" value="ECO:0007669"/>
    <property type="project" value="UniProtKB-UniPathway"/>
</dbReference>
<evidence type="ECO:0000256" key="4">
    <source>
        <dbReference type="SAM" id="MobiDB-lite"/>
    </source>
</evidence>
<dbReference type="UniPathway" id="UPA00148"/>
<keyword evidence="3" id="KW-0560">Oxidoreductase</keyword>